<dbReference type="EMBL" id="MLJW01000074">
    <property type="protein sequence ID" value="OIR02474.1"/>
    <property type="molecule type" value="Genomic_DNA"/>
</dbReference>
<reference evidence="1" key="1">
    <citation type="submission" date="2016-10" db="EMBL/GenBank/DDBJ databases">
        <title>Sequence of Gallionella enrichment culture.</title>
        <authorList>
            <person name="Poehlein A."/>
            <person name="Muehling M."/>
            <person name="Daniel R."/>
        </authorList>
    </citation>
    <scope>NUCLEOTIDE SEQUENCE</scope>
</reference>
<name>A0A1J5S322_9ZZZZ</name>
<sequence>MRASVIILAALMLGWFNISRADELLVIANSGVAVSSLTSDEIAAIYLLKTTAWQGGENIVPVNREASSSTRTKFSDAVLRHPPSALNAYWNQMHFKGKVPPLVQESDQAVLAFVQKVPGSIGYISTSVTPQGVKVLAKVQ</sequence>
<dbReference type="Gene3D" id="3.40.190.10">
    <property type="entry name" value="Periplasmic binding protein-like II"/>
    <property type="match status" value="1"/>
</dbReference>
<proteinExistence type="predicted"/>
<dbReference type="SUPFAM" id="SSF53850">
    <property type="entry name" value="Periplasmic binding protein-like II"/>
    <property type="match status" value="1"/>
</dbReference>
<accession>A0A1J5S322</accession>
<gene>
    <name evidence="1" type="primary">pstS1_1</name>
    <name evidence="1" type="ORF">GALL_154250</name>
</gene>
<comment type="caution">
    <text evidence="1">The sequence shown here is derived from an EMBL/GenBank/DDBJ whole genome shotgun (WGS) entry which is preliminary data.</text>
</comment>
<protein>
    <submittedName>
        <fullName evidence="1">Phosphate-binding protein PstS 1</fullName>
    </submittedName>
</protein>
<dbReference type="AlphaFoldDB" id="A0A1J5S322"/>
<organism evidence="1">
    <name type="scientific">mine drainage metagenome</name>
    <dbReference type="NCBI Taxonomy" id="410659"/>
    <lineage>
        <taxon>unclassified sequences</taxon>
        <taxon>metagenomes</taxon>
        <taxon>ecological metagenomes</taxon>
    </lineage>
</organism>
<evidence type="ECO:0000313" key="1">
    <source>
        <dbReference type="EMBL" id="OIR02474.1"/>
    </source>
</evidence>